<evidence type="ECO:0000313" key="2">
    <source>
        <dbReference type="Proteomes" id="UP001298681"/>
    </source>
</evidence>
<keyword evidence="2" id="KW-1185">Reference proteome</keyword>
<dbReference type="Proteomes" id="UP001298681">
    <property type="component" value="Unassembled WGS sequence"/>
</dbReference>
<evidence type="ECO:0000313" key="1">
    <source>
        <dbReference type="EMBL" id="MCG4609569.1"/>
    </source>
</evidence>
<protein>
    <submittedName>
        <fullName evidence="1">Uncharacterized protein</fullName>
    </submittedName>
</protein>
<accession>A0ABS9MGI6</accession>
<dbReference type="RefSeq" id="WP_237966301.1">
    <property type="nucleotide sequence ID" value="NZ_JAKNHQ010000001.1"/>
</dbReference>
<reference evidence="1 2" key="1">
    <citation type="submission" date="2022-01" db="EMBL/GenBank/DDBJ databases">
        <title>Collection of gut derived symbiotic bacterial strains cultured from healthy donors.</title>
        <authorList>
            <person name="Lin H."/>
            <person name="Kohout C."/>
            <person name="Waligurski E."/>
            <person name="Pamer E.G."/>
        </authorList>
    </citation>
    <scope>NUCLEOTIDE SEQUENCE [LARGE SCALE GENOMIC DNA]</scope>
    <source>
        <strain evidence="1 2">DFI.7.58</strain>
    </source>
</reference>
<gene>
    <name evidence="1" type="ORF">L0P57_01240</name>
</gene>
<proteinExistence type="predicted"/>
<name>A0ABS9MGI6_9FIRM</name>
<comment type="caution">
    <text evidence="1">The sequence shown here is derived from an EMBL/GenBank/DDBJ whole genome shotgun (WGS) entry which is preliminary data.</text>
</comment>
<sequence length="161" mass="18773">MESFKMLVSQFLELITDDYQLYDRDLIVDSLNKTYKNLISYINKKSSKNYMDEIIYLLSKLGYVVVQIADGLVECQKNGGTIFYYNVSFNLNKIPMISHSDTMKLRKSSANGLVKVYTEFVESQLVQRFDVVAFEPNEYQFVRNTIHQLESSAIDNNYQKL</sequence>
<organism evidence="1 2">
    <name type="scientific">Anaeromassilibacillus senegalensis</name>
    <dbReference type="NCBI Taxonomy" id="1673717"/>
    <lineage>
        <taxon>Bacteria</taxon>
        <taxon>Bacillati</taxon>
        <taxon>Bacillota</taxon>
        <taxon>Clostridia</taxon>
        <taxon>Eubacteriales</taxon>
        <taxon>Acutalibacteraceae</taxon>
        <taxon>Anaeromassilibacillus</taxon>
    </lineage>
</organism>
<dbReference type="EMBL" id="JAKNHQ010000001">
    <property type="protein sequence ID" value="MCG4609569.1"/>
    <property type="molecule type" value="Genomic_DNA"/>
</dbReference>